<protein>
    <submittedName>
        <fullName evidence="1">Similar to An02g07960</fullName>
    </submittedName>
</protein>
<reference evidence="1 2" key="1">
    <citation type="journal article" date="2016" name="DNA Res.">
        <title>Genome sequence of Aspergillus luchuensis NBRC 4314.</title>
        <authorList>
            <person name="Yamada O."/>
            <person name="Machida M."/>
            <person name="Hosoyama A."/>
            <person name="Goto M."/>
            <person name="Takahashi T."/>
            <person name="Futagami T."/>
            <person name="Yamagata Y."/>
            <person name="Takeuchi M."/>
            <person name="Kobayashi T."/>
            <person name="Koike H."/>
            <person name="Abe K."/>
            <person name="Asai K."/>
            <person name="Arita M."/>
            <person name="Fujita N."/>
            <person name="Fukuda K."/>
            <person name="Higa K."/>
            <person name="Horikawa H."/>
            <person name="Ishikawa T."/>
            <person name="Jinno K."/>
            <person name="Kato Y."/>
            <person name="Kirimura K."/>
            <person name="Mizutani O."/>
            <person name="Nakasone K."/>
            <person name="Sano M."/>
            <person name="Shiraishi Y."/>
            <person name="Tsukahara M."/>
            <person name="Gomi K."/>
        </authorList>
    </citation>
    <scope>NUCLEOTIDE SEQUENCE [LARGE SCALE GENOMIC DNA]</scope>
    <source>
        <strain evidence="1 2">RIB 2604</strain>
    </source>
</reference>
<dbReference type="VEuPathDB" id="FungiDB:ASPFODRAFT_68814"/>
<dbReference type="AlphaFoldDB" id="A0A146FCC4"/>
<dbReference type="EMBL" id="BCWF01000017">
    <property type="protein sequence ID" value="GAT23546.1"/>
    <property type="molecule type" value="Genomic_DNA"/>
</dbReference>
<comment type="caution">
    <text evidence="1">The sequence shown here is derived from an EMBL/GenBank/DDBJ whole genome shotgun (WGS) entry which is preliminary data.</text>
</comment>
<gene>
    <name evidence="1" type="ORF">RIB2604_01706850</name>
</gene>
<name>A0A146FCC4_ASPKA</name>
<evidence type="ECO:0000313" key="1">
    <source>
        <dbReference type="EMBL" id="GAT23546.1"/>
    </source>
</evidence>
<organism evidence="1 2">
    <name type="scientific">Aspergillus kawachii</name>
    <name type="common">White koji mold</name>
    <name type="synonym">Aspergillus awamori var. kawachi</name>
    <dbReference type="NCBI Taxonomy" id="1069201"/>
    <lineage>
        <taxon>Eukaryota</taxon>
        <taxon>Fungi</taxon>
        <taxon>Dikarya</taxon>
        <taxon>Ascomycota</taxon>
        <taxon>Pezizomycotina</taxon>
        <taxon>Eurotiomycetes</taxon>
        <taxon>Eurotiomycetidae</taxon>
        <taxon>Eurotiales</taxon>
        <taxon>Aspergillaceae</taxon>
        <taxon>Aspergillus</taxon>
        <taxon>Aspergillus subgen. Circumdati</taxon>
    </lineage>
</organism>
<dbReference type="Proteomes" id="UP000075230">
    <property type="component" value="Unassembled WGS sequence"/>
</dbReference>
<sequence>MSDNKGTKLVEDYSRHDECFEDPPPAYSSARNSCVSSEISLFTIEPDFAPEFTNDSRDLENYCAAAGKALIALWGFQSKGLIAHNLTAQKMRNLVSTQTLQHGHLLSFKPLCDQKRRHD</sequence>
<accession>A0A146FCC4</accession>
<reference evidence="2" key="2">
    <citation type="submission" date="2016-02" db="EMBL/GenBank/DDBJ databases">
        <title>Genome sequencing of Aspergillus luchuensis NBRC 4314.</title>
        <authorList>
            <person name="Yamada O."/>
        </authorList>
    </citation>
    <scope>NUCLEOTIDE SEQUENCE [LARGE SCALE GENOMIC DNA]</scope>
    <source>
        <strain evidence="2">RIB 2604</strain>
    </source>
</reference>
<evidence type="ECO:0000313" key="2">
    <source>
        <dbReference type="Proteomes" id="UP000075230"/>
    </source>
</evidence>
<proteinExistence type="predicted"/>